<evidence type="ECO:0000313" key="1">
    <source>
        <dbReference type="EMBL" id="CAN0513276.1"/>
    </source>
</evidence>
<dbReference type="Proteomes" id="UP001162501">
    <property type="component" value="Chromosome 4"/>
</dbReference>
<organism evidence="1 2">
    <name type="scientific">Rangifer tarandus platyrhynchus</name>
    <name type="common">Svalbard reindeer</name>
    <dbReference type="NCBI Taxonomy" id="3082113"/>
    <lineage>
        <taxon>Eukaryota</taxon>
        <taxon>Metazoa</taxon>
        <taxon>Chordata</taxon>
        <taxon>Craniata</taxon>
        <taxon>Vertebrata</taxon>
        <taxon>Euteleostomi</taxon>
        <taxon>Mammalia</taxon>
        <taxon>Eutheria</taxon>
        <taxon>Laurasiatheria</taxon>
        <taxon>Artiodactyla</taxon>
        <taxon>Ruminantia</taxon>
        <taxon>Pecora</taxon>
        <taxon>Cervidae</taxon>
        <taxon>Odocoileinae</taxon>
        <taxon>Rangifer</taxon>
    </lineage>
</organism>
<evidence type="ECO:0000313" key="2">
    <source>
        <dbReference type="Proteomes" id="UP001162501"/>
    </source>
</evidence>
<gene>
    <name evidence="1" type="ORF">MRATA1EN22A_LOCUS23243</name>
</gene>
<name>A0AC59ZVK3_RANTA</name>
<proteinExistence type="predicted"/>
<reference evidence="1" key="2">
    <citation type="submission" date="2025-03" db="EMBL/GenBank/DDBJ databases">
        <authorList>
            <consortium name="ELIXIR-Norway"/>
            <consortium name="Elixir Norway"/>
        </authorList>
    </citation>
    <scope>NUCLEOTIDE SEQUENCE</scope>
</reference>
<accession>A0AC59ZVK3</accession>
<dbReference type="EMBL" id="OX596088">
    <property type="protein sequence ID" value="CAN0513276.1"/>
    <property type="molecule type" value="Genomic_DNA"/>
</dbReference>
<protein>
    <submittedName>
        <fullName evidence="1">Uncharacterized protein</fullName>
    </submittedName>
</protein>
<sequence>MRPEVGNRIGKMPEPETPVMTSACELGEPSGPDGGALNFESCDPKPAPDLHQHQRTAQTRSLNFLSSRPWFHPWEVDAIGLVEETGLERRRLSKATQLMGTCHLQSPSDCGTFAQRVEYVAEGKRAFTVPRMCEAEASDQGGAGAVERRAAVMCLDEELGECYQQGLAALSAPQNFLHVWPRIPGF</sequence>
<reference evidence="1" key="1">
    <citation type="submission" date="2023-05" db="EMBL/GenBank/DDBJ databases">
        <authorList>
            <consortium name="ELIXIR-Norway"/>
        </authorList>
    </citation>
    <scope>NUCLEOTIDE SEQUENCE</scope>
</reference>